<dbReference type="Proteomes" id="UP000317593">
    <property type="component" value="Unassembled WGS sequence"/>
</dbReference>
<organism evidence="4 5">
    <name type="scientific">Fodinibius sediminis</name>
    <dbReference type="NCBI Taxonomy" id="1214077"/>
    <lineage>
        <taxon>Bacteria</taxon>
        <taxon>Pseudomonadati</taxon>
        <taxon>Balneolota</taxon>
        <taxon>Balneolia</taxon>
        <taxon>Balneolales</taxon>
        <taxon>Balneolaceae</taxon>
        <taxon>Fodinibius</taxon>
    </lineage>
</organism>
<dbReference type="Gene3D" id="2.130.10.130">
    <property type="entry name" value="Integrin alpha, N-terminal"/>
    <property type="match status" value="3"/>
</dbReference>
<dbReference type="SUPFAM" id="SSF69318">
    <property type="entry name" value="Integrin alpha N-terminal domain"/>
    <property type="match status" value="2"/>
</dbReference>
<accession>A0A521CTS9</accession>
<protein>
    <submittedName>
        <fullName evidence="4">Repeat domain-containing protein</fullName>
    </submittedName>
</protein>
<dbReference type="AlphaFoldDB" id="A0A521CTS9"/>
<evidence type="ECO:0000256" key="1">
    <source>
        <dbReference type="ARBA" id="ARBA00022729"/>
    </source>
</evidence>
<sequence>MVKMINSRYAQYYSIAIGILLLWGGGCSKEDTAADQKHLFERVSPSRTNISFTNELHFKQEFNIYRYRNFYNGGGVALGDINNDGLLDIFFTSNMEDNRLYLNKGGWQFEDISAGAGIQGRRAWSTGVSMADVNGDGWLDIYVANAGIVEGDDRKNELYINNGDSTFTEKAGAYGIDHPGLSIHGTFFDYDGDGDLDLFLINNSYRAIGSFELAQVNRTINNEEGGDRLFENKGDKFVDVSSEAGIISSEIGFALGASVGDVNGDGWPDIYVSNDFFERDYLYINNGNGTFRESLTDQMNSTSAASMGADIADLNGDRYPEIFVTDMLPEEESRLKLNTTFDSWQRYREHVEHGFHHQFTRNTLQLNNRNGTFSEVGRWAGVEATDWSWGANIADFDLDGRKDIFVANGIYKDLTNLDYLAEVSREDMVREIIQEDDVNFKKLIDMIPSSPVSNFAFHNRGNMQFADSSSSWGLATPSFSSGSAYGDLDNDGDLDLVVNNVGRPAFVYRNRADQLRPAHRWLQVDLLGSPPNTFAVGARLTAWKDNRSWTVEQFPVRGFQSTVDHRLHLGLGKAKQLDSLLIRWPSGKQTVLTNVKTNNRIRLSEKDAPESQRVPPLRHNDRGKSLLSDATDKLDIDWKHQENAYIDFERDRLQFHMRSAEGPALCTGDANGDDLEDFYLGGARDQPGSLFIQNKQNEFTKMTPASFTQDAPSEDIDCTFFDANGNGRMDLYVASGSNEFSSSSAALADRLYLNRGSLDYEKSDQALPSWNYETTGTVEAADFDQDGDTDLFVGARLRPFSVGYPDRGYLLENGGDGTFEDVTQKISPDLIDIGMITDAAWQDMNGDGYPELVVVGEWMPVTYFKNNAGRLEQRIANTGLDSTHGWWRSVHIDDLDGNGHADLIVGNYGLNSRFKATKDAPVEMWTGDFNQNGTIQQIISTYKEGDRYPMALRHDLIEEIPGLKKKFPTYQSFAGKTVDEIFSRDQLASAYQGQAYMLGSVIAWNTGSNEKFRVELLPFDAQKSIVYGITAADINSDDTKEVIMGGNQYGVKPEIGNYAASYGTVLSLSSKKGKKMKRLEPERSGFLVEGEVRAIETLALADGRTLFVVARNNDAPKFFILETREH</sequence>
<feature type="domain" description="ASPIC/UnbV" evidence="3">
    <location>
        <begin position="535"/>
        <end position="601"/>
    </location>
</feature>
<dbReference type="InterPro" id="IPR011519">
    <property type="entry name" value="UnbV_ASPIC"/>
</dbReference>
<dbReference type="InterPro" id="IPR013517">
    <property type="entry name" value="FG-GAP"/>
</dbReference>
<reference evidence="4 5" key="1">
    <citation type="submission" date="2017-05" db="EMBL/GenBank/DDBJ databases">
        <authorList>
            <person name="Varghese N."/>
            <person name="Submissions S."/>
        </authorList>
    </citation>
    <scope>NUCLEOTIDE SEQUENCE [LARGE SCALE GENOMIC DNA]</scope>
    <source>
        <strain evidence="4 5">DSM 21194</strain>
    </source>
</reference>
<dbReference type="InterPro" id="IPR027039">
    <property type="entry name" value="Crtac1"/>
</dbReference>
<feature type="region of interest" description="Disordered" evidence="2">
    <location>
        <begin position="603"/>
        <end position="625"/>
    </location>
</feature>
<dbReference type="Pfam" id="PF13517">
    <property type="entry name" value="FG-GAP_3"/>
    <property type="match status" value="7"/>
</dbReference>
<keyword evidence="5" id="KW-1185">Reference proteome</keyword>
<evidence type="ECO:0000256" key="2">
    <source>
        <dbReference type="SAM" id="MobiDB-lite"/>
    </source>
</evidence>
<dbReference type="EMBL" id="FXTH01000007">
    <property type="protein sequence ID" value="SMO62846.1"/>
    <property type="molecule type" value="Genomic_DNA"/>
</dbReference>
<dbReference type="PANTHER" id="PTHR16026">
    <property type="entry name" value="CARTILAGE ACIDIC PROTEIN 1"/>
    <property type="match status" value="1"/>
</dbReference>
<keyword evidence="1" id="KW-0732">Signal</keyword>
<dbReference type="OrthoDB" id="9816120at2"/>
<dbReference type="PROSITE" id="PS51257">
    <property type="entry name" value="PROKAR_LIPOPROTEIN"/>
    <property type="match status" value="1"/>
</dbReference>
<gene>
    <name evidence="4" type="ORF">SAMN06265218_107114</name>
</gene>
<dbReference type="PANTHER" id="PTHR16026:SF0">
    <property type="entry name" value="CARTILAGE ACIDIC PROTEIN 1"/>
    <property type="match status" value="1"/>
</dbReference>
<name>A0A521CTS9_9BACT</name>
<evidence type="ECO:0000313" key="4">
    <source>
        <dbReference type="EMBL" id="SMO62846.1"/>
    </source>
</evidence>
<evidence type="ECO:0000313" key="5">
    <source>
        <dbReference type="Proteomes" id="UP000317593"/>
    </source>
</evidence>
<dbReference type="InterPro" id="IPR028994">
    <property type="entry name" value="Integrin_alpha_N"/>
</dbReference>
<proteinExistence type="predicted"/>
<dbReference type="Pfam" id="PF07593">
    <property type="entry name" value="UnbV_ASPIC"/>
    <property type="match status" value="1"/>
</dbReference>
<evidence type="ECO:0000259" key="3">
    <source>
        <dbReference type="Pfam" id="PF07593"/>
    </source>
</evidence>